<dbReference type="EMBL" id="VSSQ01001466">
    <property type="protein sequence ID" value="MPM08587.1"/>
    <property type="molecule type" value="Genomic_DNA"/>
</dbReference>
<dbReference type="PANTHER" id="PTHR30304:SF0">
    <property type="entry name" value="D-TAGATOSE-1,6-BISPHOSPHATE ALDOLASE SUBUNIT GATY-RELATED"/>
    <property type="match status" value="1"/>
</dbReference>
<organism evidence="1">
    <name type="scientific">bioreactor metagenome</name>
    <dbReference type="NCBI Taxonomy" id="1076179"/>
    <lineage>
        <taxon>unclassified sequences</taxon>
        <taxon>metagenomes</taxon>
        <taxon>ecological metagenomes</taxon>
    </lineage>
</organism>
<dbReference type="CDD" id="cd00947">
    <property type="entry name" value="TBP_aldolase_IIB"/>
    <property type="match status" value="1"/>
</dbReference>
<proteinExistence type="predicted"/>
<name>A0A644WY04_9ZZZZ</name>
<dbReference type="AlphaFoldDB" id="A0A644WY04"/>
<dbReference type="NCBIfam" id="TIGR00167">
    <property type="entry name" value="cbbA"/>
    <property type="match status" value="1"/>
</dbReference>
<dbReference type="GO" id="GO:0008270">
    <property type="term" value="F:zinc ion binding"/>
    <property type="evidence" value="ECO:0007669"/>
    <property type="project" value="InterPro"/>
</dbReference>
<keyword evidence="1" id="KW-0456">Lyase</keyword>
<dbReference type="SUPFAM" id="SSF51569">
    <property type="entry name" value="Aldolase"/>
    <property type="match status" value="1"/>
</dbReference>
<dbReference type="PIRSF" id="PIRSF001359">
    <property type="entry name" value="F_bP_aldolase_II"/>
    <property type="match status" value="1"/>
</dbReference>
<gene>
    <name evidence="1" type="primary">fba_7</name>
    <name evidence="1" type="ORF">SDC9_54900</name>
</gene>
<comment type="caution">
    <text evidence="1">The sequence shown here is derived from an EMBL/GenBank/DDBJ whole genome shotgun (WGS) entry which is preliminary data.</text>
</comment>
<dbReference type="PANTHER" id="PTHR30304">
    <property type="entry name" value="D-TAGATOSE-1,6-BISPHOSPHATE ALDOLASE"/>
    <property type="match status" value="1"/>
</dbReference>
<reference evidence="1" key="1">
    <citation type="submission" date="2019-08" db="EMBL/GenBank/DDBJ databases">
        <authorList>
            <person name="Kucharzyk K."/>
            <person name="Murdoch R.W."/>
            <person name="Higgins S."/>
            <person name="Loffler F."/>
        </authorList>
    </citation>
    <scope>NUCLEOTIDE SEQUENCE</scope>
</reference>
<protein>
    <submittedName>
        <fullName evidence="1">Fructose-bisphosphate aldolase</fullName>
        <ecNumber evidence="1">4.1.2.13</ecNumber>
    </submittedName>
</protein>
<dbReference type="GO" id="GO:0004332">
    <property type="term" value="F:fructose-bisphosphate aldolase activity"/>
    <property type="evidence" value="ECO:0007669"/>
    <property type="project" value="UniProtKB-EC"/>
</dbReference>
<dbReference type="PROSITE" id="PS00806">
    <property type="entry name" value="ALDOLASE_CLASS_II_2"/>
    <property type="match status" value="1"/>
</dbReference>
<dbReference type="Gene3D" id="3.20.20.70">
    <property type="entry name" value="Aldolase class I"/>
    <property type="match status" value="1"/>
</dbReference>
<dbReference type="Pfam" id="PF01116">
    <property type="entry name" value="F_bP_aldolase"/>
    <property type="match status" value="1"/>
</dbReference>
<evidence type="ECO:0000313" key="1">
    <source>
        <dbReference type="EMBL" id="MPM08587.1"/>
    </source>
</evidence>
<dbReference type="InterPro" id="IPR000771">
    <property type="entry name" value="FBA_II"/>
</dbReference>
<dbReference type="GO" id="GO:0005975">
    <property type="term" value="P:carbohydrate metabolic process"/>
    <property type="evidence" value="ECO:0007669"/>
    <property type="project" value="InterPro"/>
</dbReference>
<sequence>MPMVPMKGMLEDARRGGYALGAFEFWSFNSARAVIESAKARNLPAILQICPEETEFFGYKNVYLIAQIMEHNTLLPFALHLDHANTIDQIKRALDVGFTSVMIDASALPFAENVARTAQVVETARRYGASVEAELGHVGGNESTMRESESVLTDPAEAKEFAALTGVDCLAVSIGTVHGFYKAEPHLNIETLKKISSEVTIPLVLHGGSGTPENDLKEAIRGGIAKINICTDLLVAESGQISRAVSDPSFHYTIMGLQKPSYEAEKRVVEQKMDLFAFRDI</sequence>
<accession>A0A644WY04</accession>
<dbReference type="InterPro" id="IPR013785">
    <property type="entry name" value="Aldolase_TIM"/>
</dbReference>
<dbReference type="InterPro" id="IPR050246">
    <property type="entry name" value="Class_II_FBP_aldolase"/>
</dbReference>
<dbReference type="EC" id="4.1.2.13" evidence="1"/>